<reference evidence="1" key="1">
    <citation type="submission" date="2019-05" db="EMBL/GenBank/DDBJ databases">
        <title>Annotation for the trematode Fasciolopsis buski.</title>
        <authorList>
            <person name="Choi Y.-J."/>
        </authorList>
    </citation>
    <scope>NUCLEOTIDE SEQUENCE</scope>
    <source>
        <strain evidence="1">HT</strain>
        <tissue evidence="1">Whole worm</tissue>
    </source>
</reference>
<dbReference type="OrthoDB" id="6261798at2759"/>
<gene>
    <name evidence="1" type="ORF">FBUS_07585</name>
</gene>
<evidence type="ECO:0000313" key="1">
    <source>
        <dbReference type="EMBL" id="KAA0197297.1"/>
    </source>
</evidence>
<keyword evidence="2" id="KW-1185">Reference proteome</keyword>
<comment type="caution">
    <text evidence="1">The sequence shown here is derived from an EMBL/GenBank/DDBJ whole genome shotgun (WGS) entry which is preliminary data.</text>
</comment>
<dbReference type="AlphaFoldDB" id="A0A8E0S200"/>
<sequence>MALAPGFSGPVHVCRRLFCEPAQNLVHQTLEAVMRKDQERFSKLWNFPPSDAAGRRPLVSRNITSDSETHSVATDDPTVSNWRLFQPEAGFYITPPRKLKAYRRLNQSVAQKTRLEVLYHTQPDSVLRPSDSAIPFEKKCEHFIGNTSLVKCCDPADKVQIVAASGRPLTPILIRPSPEEVPPRLPYLEQLADGIKEPSRTGHKITLVRSRHSEQVKRRSGAKVTDYFTVSKRPRQSLK</sequence>
<dbReference type="Proteomes" id="UP000728185">
    <property type="component" value="Unassembled WGS sequence"/>
</dbReference>
<proteinExistence type="predicted"/>
<protein>
    <submittedName>
        <fullName evidence="1">Uncharacterized protein</fullName>
    </submittedName>
</protein>
<organism evidence="1 2">
    <name type="scientific">Fasciolopsis buskii</name>
    <dbReference type="NCBI Taxonomy" id="27845"/>
    <lineage>
        <taxon>Eukaryota</taxon>
        <taxon>Metazoa</taxon>
        <taxon>Spiralia</taxon>
        <taxon>Lophotrochozoa</taxon>
        <taxon>Platyhelminthes</taxon>
        <taxon>Trematoda</taxon>
        <taxon>Digenea</taxon>
        <taxon>Plagiorchiida</taxon>
        <taxon>Echinostomata</taxon>
        <taxon>Echinostomatoidea</taxon>
        <taxon>Fasciolidae</taxon>
        <taxon>Fasciolopsis</taxon>
    </lineage>
</organism>
<evidence type="ECO:0000313" key="2">
    <source>
        <dbReference type="Proteomes" id="UP000728185"/>
    </source>
</evidence>
<accession>A0A8E0S200</accession>
<name>A0A8E0S200_9TREM</name>
<dbReference type="EMBL" id="LUCM01002470">
    <property type="protein sequence ID" value="KAA0197297.1"/>
    <property type="molecule type" value="Genomic_DNA"/>
</dbReference>